<feature type="non-terminal residue" evidence="11">
    <location>
        <position position="245"/>
    </location>
</feature>
<proteinExistence type="inferred from homology"/>
<dbReference type="InterPro" id="IPR003385">
    <property type="entry name" value="Glyco_hydro_77"/>
</dbReference>
<evidence type="ECO:0000313" key="12">
    <source>
        <dbReference type="Proteomes" id="UP001289066"/>
    </source>
</evidence>
<dbReference type="GO" id="GO:0004134">
    <property type="term" value="F:4-alpha-glucanotransferase activity"/>
    <property type="evidence" value="ECO:0007669"/>
    <property type="project" value="UniProtKB-EC"/>
</dbReference>
<evidence type="ECO:0000256" key="9">
    <source>
        <dbReference type="ARBA" id="ARBA00031501"/>
    </source>
</evidence>
<dbReference type="NCBIfam" id="TIGR00217">
    <property type="entry name" value="malQ"/>
    <property type="match status" value="1"/>
</dbReference>
<dbReference type="Pfam" id="PF02446">
    <property type="entry name" value="Glyco_hydro_77"/>
    <property type="match status" value="1"/>
</dbReference>
<keyword evidence="6 10" id="KW-0808">Transferase</keyword>
<dbReference type="PANTHER" id="PTHR32438:SF5">
    <property type="entry name" value="4-ALPHA-GLUCANOTRANSFERASE DPE1, CHLOROPLASTIC_AMYLOPLASTIC"/>
    <property type="match status" value="1"/>
</dbReference>
<comment type="catalytic activity">
    <reaction evidence="1 10">
        <text>Transfers a segment of a (1-&gt;4)-alpha-D-glucan to a new position in an acceptor, which may be glucose or a (1-&gt;4)-alpha-D-glucan.</text>
        <dbReference type="EC" id="2.4.1.25"/>
    </reaction>
</comment>
<gene>
    <name evidence="11" type="primary">malQ</name>
    <name evidence="11" type="ORF">GNF81_15840</name>
</gene>
<evidence type="ECO:0000256" key="3">
    <source>
        <dbReference type="ARBA" id="ARBA00012560"/>
    </source>
</evidence>
<evidence type="ECO:0000256" key="8">
    <source>
        <dbReference type="ARBA" id="ARBA00031423"/>
    </source>
</evidence>
<accession>A0AAW9J3H8</accession>
<sequence length="245" mass="28355">IRLRKDEAINYYKKMLKDEIDYWVFVQYMFFKQWHSLKKYANENGIKIIGVIPIYVAEDSADIWSNPKYFKVDENMIPITVAGCPPDTFSATGQLRGNPIYNWDNLDRDGYGWWIDRVRESFKLYDVVRIDHFRGFEAYWEIPYGNKTAEFGQWTKGPGIKLFNAIKDNLGDVNIIAEDLGMMTDAVIELRDKTGFPGMKSLQFGFGGEDSVDLPHNYPVICVAYTGTHDNDTNYGWYNLTGSKN</sequence>
<feature type="non-terminal residue" evidence="11">
    <location>
        <position position="1"/>
    </location>
</feature>
<evidence type="ECO:0000256" key="2">
    <source>
        <dbReference type="ARBA" id="ARBA00005684"/>
    </source>
</evidence>
<evidence type="ECO:0000256" key="7">
    <source>
        <dbReference type="ARBA" id="ARBA00023277"/>
    </source>
</evidence>
<evidence type="ECO:0000256" key="10">
    <source>
        <dbReference type="RuleBase" id="RU361207"/>
    </source>
</evidence>
<dbReference type="RefSeq" id="WP_322412692.1">
    <property type="nucleotide sequence ID" value="NZ_WNVG01000307.1"/>
</dbReference>
<evidence type="ECO:0000256" key="4">
    <source>
        <dbReference type="ARBA" id="ARBA00020295"/>
    </source>
</evidence>
<comment type="similarity">
    <text evidence="2 10">Belongs to the disproportionating enzyme family.</text>
</comment>
<dbReference type="EMBL" id="WNVG01000307">
    <property type="protein sequence ID" value="MDZ5034186.1"/>
    <property type="molecule type" value="Genomic_DNA"/>
</dbReference>
<dbReference type="Gene3D" id="3.20.20.80">
    <property type="entry name" value="Glycosidases"/>
    <property type="match status" value="1"/>
</dbReference>
<evidence type="ECO:0000256" key="6">
    <source>
        <dbReference type="ARBA" id="ARBA00022679"/>
    </source>
</evidence>
<name>A0AAW9J3H8_CLOPF</name>
<dbReference type="EC" id="2.4.1.25" evidence="3 10"/>
<dbReference type="InterPro" id="IPR017853">
    <property type="entry name" value="GH"/>
</dbReference>
<keyword evidence="7 10" id="KW-0119">Carbohydrate metabolism</keyword>
<evidence type="ECO:0000313" key="11">
    <source>
        <dbReference type="EMBL" id="MDZ5034186.1"/>
    </source>
</evidence>
<keyword evidence="5 10" id="KW-0328">Glycosyltransferase</keyword>
<organism evidence="11 12">
    <name type="scientific">Clostridium perfringens</name>
    <dbReference type="NCBI Taxonomy" id="1502"/>
    <lineage>
        <taxon>Bacteria</taxon>
        <taxon>Bacillati</taxon>
        <taxon>Bacillota</taxon>
        <taxon>Clostridia</taxon>
        <taxon>Eubacteriales</taxon>
        <taxon>Clostridiaceae</taxon>
        <taxon>Clostridium</taxon>
    </lineage>
</organism>
<dbReference type="GO" id="GO:0005975">
    <property type="term" value="P:carbohydrate metabolic process"/>
    <property type="evidence" value="ECO:0007669"/>
    <property type="project" value="InterPro"/>
</dbReference>
<comment type="caution">
    <text evidence="11">The sequence shown here is derived from an EMBL/GenBank/DDBJ whole genome shotgun (WGS) entry which is preliminary data.</text>
</comment>
<reference evidence="11" key="1">
    <citation type="submission" date="2019-11" db="EMBL/GenBank/DDBJ databases">
        <title>Characterization of Clostridium perfringens isolates from swine manure treated agricultural soils.</title>
        <authorList>
            <person name="Wushke S.T."/>
        </authorList>
    </citation>
    <scope>NUCLEOTIDE SEQUENCE</scope>
    <source>
        <strain evidence="11">X15</strain>
    </source>
</reference>
<evidence type="ECO:0000256" key="1">
    <source>
        <dbReference type="ARBA" id="ARBA00000439"/>
    </source>
</evidence>
<dbReference type="AlphaFoldDB" id="A0AAW9J3H8"/>
<dbReference type="Proteomes" id="UP001289066">
    <property type="component" value="Unassembled WGS sequence"/>
</dbReference>
<protein>
    <recommendedName>
        <fullName evidence="4 10">4-alpha-glucanotransferase</fullName>
        <ecNumber evidence="3 10">2.4.1.25</ecNumber>
    </recommendedName>
    <alternativeName>
        <fullName evidence="8 10">Amylomaltase</fullName>
    </alternativeName>
    <alternativeName>
        <fullName evidence="9 10">Disproportionating enzyme</fullName>
    </alternativeName>
</protein>
<dbReference type="SUPFAM" id="SSF51445">
    <property type="entry name" value="(Trans)glycosidases"/>
    <property type="match status" value="1"/>
</dbReference>
<evidence type="ECO:0000256" key="5">
    <source>
        <dbReference type="ARBA" id="ARBA00022676"/>
    </source>
</evidence>
<dbReference type="PANTHER" id="PTHR32438">
    <property type="entry name" value="4-ALPHA-GLUCANOTRANSFERASE DPE1, CHLOROPLASTIC/AMYLOPLASTIC"/>
    <property type="match status" value="1"/>
</dbReference>